<name>A0ABU2UST6_9ACTN</name>
<dbReference type="Pfam" id="PF09481">
    <property type="entry name" value="CRISPR_Cse1"/>
    <property type="match status" value="1"/>
</dbReference>
<dbReference type="NCBIfam" id="TIGR02547">
    <property type="entry name" value="casA_cse1"/>
    <property type="match status" value="1"/>
</dbReference>
<proteinExistence type="predicted"/>
<dbReference type="RefSeq" id="WP_311636902.1">
    <property type="nucleotide sequence ID" value="NZ_JAVRFF010000039.1"/>
</dbReference>
<protein>
    <submittedName>
        <fullName evidence="1">Type I-E CRISPR-associated protein Cse1/CasA</fullName>
    </submittedName>
</protein>
<reference evidence="1" key="1">
    <citation type="submission" date="2024-05" db="EMBL/GenBank/DDBJ databases">
        <title>30 novel species of actinomycetes from the DSMZ collection.</title>
        <authorList>
            <person name="Nouioui I."/>
        </authorList>
    </citation>
    <scope>NUCLEOTIDE SEQUENCE</scope>
    <source>
        <strain evidence="1">DSM 41014</strain>
    </source>
</reference>
<organism evidence="1 2">
    <name type="scientific">Streptomyces hintoniae</name>
    <dbReference type="NCBI Taxonomy" id="3075521"/>
    <lineage>
        <taxon>Bacteria</taxon>
        <taxon>Bacillati</taxon>
        <taxon>Actinomycetota</taxon>
        <taxon>Actinomycetes</taxon>
        <taxon>Kitasatosporales</taxon>
        <taxon>Streptomycetaceae</taxon>
        <taxon>Streptomyces</taxon>
    </lineage>
</organism>
<comment type="caution">
    <text evidence="1">The sequence shown here is derived from an EMBL/GenBank/DDBJ whole genome shotgun (WGS) entry which is preliminary data.</text>
</comment>
<gene>
    <name evidence="1" type="primary">casA</name>
    <name evidence="1" type="ORF">RM863_29095</name>
</gene>
<accession>A0ABU2UST6</accession>
<evidence type="ECO:0000313" key="1">
    <source>
        <dbReference type="EMBL" id="MDT0476188.1"/>
    </source>
</evidence>
<sequence length="520" mass="58329">MNLFDEPWIPVRWLPGRDGPDSLGLRNLLERCQDIEALDIPLAAAQSALLRVLYALTARVTGLDEDPDGGWMRRRADILKDRALPPNGIEKYVSGWHERFFLFDGATGRPWLQDPRLAVECTESSGVNKLVMTRPSGNNHSWFGHTRDSAPDAPSAATAVLYLLMWHYYGASGKCTARALHGERISEAKYGPLCRSLSYHPEGDSLLVTLLAGLVRPNTEVRREEDLCPWERDEQTDPAGAPPVPVGPCGWWTDTSRHALLLQPDARGARVTDARITWAYRLPGAVDDPYLIWGRKLVRKKGEEAEVEVRSARPAKANRALWRDLDGLLRHRPPEAEGETTTVQPPKVFDTAVELTDQLRVRALGFDQDKAKNIQFVSGLTPATVGHLTDRLADTQVAVGRLRRLGERYGENLTEAVRKAWVLYTGGDPERTGKLVPQAEALYWPAAEREFWARFDRLDRIGDDPDGGLDIRAARDAFLRLARDAYARTTDPLTRTVRGNQAVHEARGLLWMTRPVRKNK</sequence>
<dbReference type="InterPro" id="IPR013381">
    <property type="entry name" value="CRISPR-assoc_prot_Cse1"/>
</dbReference>
<dbReference type="EMBL" id="JAVRFF010000039">
    <property type="protein sequence ID" value="MDT0476188.1"/>
    <property type="molecule type" value="Genomic_DNA"/>
</dbReference>
<keyword evidence="2" id="KW-1185">Reference proteome</keyword>
<evidence type="ECO:0000313" key="2">
    <source>
        <dbReference type="Proteomes" id="UP001180489"/>
    </source>
</evidence>
<dbReference type="CDD" id="cd09729">
    <property type="entry name" value="Cse1_I-E"/>
    <property type="match status" value="1"/>
</dbReference>
<dbReference type="Gene3D" id="1.10.132.100">
    <property type="match status" value="1"/>
</dbReference>
<dbReference type="Proteomes" id="UP001180489">
    <property type="component" value="Unassembled WGS sequence"/>
</dbReference>